<feature type="transmembrane region" description="Helical" evidence="9">
    <location>
        <begin position="224"/>
        <end position="246"/>
    </location>
</feature>
<feature type="transmembrane region" description="Helical" evidence="9">
    <location>
        <begin position="6"/>
        <end position="26"/>
    </location>
</feature>
<evidence type="ECO:0000256" key="3">
    <source>
        <dbReference type="ARBA" id="ARBA00022475"/>
    </source>
</evidence>
<keyword evidence="11" id="KW-1185">Reference proteome</keyword>
<name>A0A1M4S757_9CLOT</name>
<proteinExistence type="inferred from homology"/>
<dbReference type="CDD" id="cd06582">
    <property type="entry name" value="TM_PBP1_LivH_like"/>
    <property type="match status" value="1"/>
</dbReference>
<evidence type="ECO:0000313" key="10">
    <source>
        <dbReference type="EMBL" id="SHE28020.1"/>
    </source>
</evidence>
<dbReference type="Pfam" id="PF02653">
    <property type="entry name" value="BPD_transp_2"/>
    <property type="match status" value="1"/>
</dbReference>
<evidence type="ECO:0000256" key="8">
    <source>
        <dbReference type="ARBA" id="ARBA00037998"/>
    </source>
</evidence>
<dbReference type="EMBL" id="FQVG01000001">
    <property type="protein sequence ID" value="SHE28020.1"/>
    <property type="molecule type" value="Genomic_DNA"/>
</dbReference>
<dbReference type="Proteomes" id="UP000184423">
    <property type="component" value="Unassembled WGS sequence"/>
</dbReference>
<dbReference type="InterPro" id="IPR001851">
    <property type="entry name" value="ABC_transp_permease"/>
</dbReference>
<dbReference type="PANTHER" id="PTHR11795">
    <property type="entry name" value="BRANCHED-CHAIN AMINO ACID TRANSPORT SYSTEM PERMEASE PROTEIN LIVH"/>
    <property type="match status" value="1"/>
</dbReference>
<keyword evidence="5" id="KW-0029">Amino-acid transport</keyword>
<evidence type="ECO:0000256" key="5">
    <source>
        <dbReference type="ARBA" id="ARBA00022970"/>
    </source>
</evidence>
<accession>A0A1M4S757</accession>
<evidence type="ECO:0000256" key="6">
    <source>
        <dbReference type="ARBA" id="ARBA00022989"/>
    </source>
</evidence>
<feature type="transmembrane region" description="Helical" evidence="9">
    <location>
        <begin position="56"/>
        <end position="77"/>
    </location>
</feature>
<dbReference type="InterPro" id="IPR052157">
    <property type="entry name" value="BCAA_transport_permease"/>
</dbReference>
<keyword evidence="2" id="KW-0813">Transport</keyword>
<evidence type="ECO:0000256" key="4">
    <source>
        <dbReference type="ARBA" id="ARBA00022692"/>
    </source>
</evidence>
<keyword evidence="7 9" id="KW-0472">Membrane</keyword>
<feature type="transmembrane region" description="Helical" evidence="9">
    <location>
        <begin position="89"/>
        <end position="111"/>
    </location>
</feature>
<organism evidence="10 11">
    <name type="scientific">Caloramator proteoclasticus DSM 10124</name>
    <dbReference type="NCBI Taxonomy" id="1121262"/>
    <lineage>
        <taxon>Bacteria</taxon>
        <taxon>Bacillati</taxon>
        <taxon>Bacillota</taxon>
        <taxon>Clostridia</taxon>
        <taxon>Eubacteriales</taxon>
        <taxon>Clostridiaceae</taxon>
        <taxon>Caloramator</taxon>
    </lineage>
</organism>
<keyword evidence="3" id="KW-1003">Cell membrane</keyword>
<evidence type="ECO:0000256" key="7">
    <source>
        <dbReference type="ARBA" id="ARBA00023136"/>
    </source>
</evidence>
<keyword evidence="6 9" id="KW-1133">Transmembrane helix</keyword>
<dbReference type="RefSeq" id="WP_200790106.1">
    <property type="nucleotide sequence ID" value="NZ_FQVG01000001.1"/>
</dbReference>
<feature type="transmembrane region" description="Helical" evidence="9">
    <location>
        <begin position="31"/>
        <end position="50"/>
    </location>
</feature>
<feature type="transmembrane region" description="Helical" evidence="9">
    <location>
        <begin position="253"/>
        <end position="273"/>
    </location>
</feature>
<feature type="transmembrane region" description="Helical" evidence="9">
    <location>
        <begin position="184"/>
        <end position="204"/>
    </location>
</feature>
<feature type="transmembrane region" description="Helical" evidence="9">
    <location>
        <begin position="138"/>
        <end position="156"/>
    </location>
</feature>
<dbReference type="GO" id="GO:0006865">
    <property type="term" value="P:amino acid transport"/>
    <property type="evidence" value="ECO:0007669"/>
    <property type="project" value="UniProtKB-KW"/>
</dbReference>
<dbReference type="AlphaFoldDB" id="A0A1M4S757"/>
<evidence type="ECO:0000256" key="2">
    <source>
        <dbReference type="ARBA" id="ARBA00022448"/>
    </source>
</evidence>
<keyword evidence="4 9" id="KW-0812">Transmembrane</keyword>
<dbReference type="GO" id="GO:0005886">
    <property type="term" value="C:plasma membrane"/>
    <property type="evidence" value="ECO:0007669"/>
    <property type="project" value="UniProtKB-SubCell"/>
</dbReference>
<dbReference type="PANTHER" id="PTHR11795:SF451">
    <property type="entry name" value="ABC TRANSPORTER PERMEASE PROTEIN"/>
    <property type="match status" value="1"/>
</dbReference>
<gene>
    <name evidence="10" type="ORF">SAMN02746091_00032</name>
</gene>
<evidence type="ECO:0000256" key="1">
    <source>
        <dbReference type="ARBA" id="ARBA00004651"/>
    </source>
</evidence>
<evidence type="ECO:0000256" key="9">
    <source>
        <dbReference type="SAM" id="Phobius"/>
    </source>
</evidence>
<dbReference type="GO" id="GO:0022857">
    <property type="term" value="F:transmembrane transporter activity"/>
    <property type="evidence" value="ECO:0007669"/>
    <property type="project" value="InterPro"/>
</dbReference>
<comment type="similarity">
    <text evidence="8">Belongs to the binding-protein-dependent transport system permease family. LivHM subfamily.</text>
</comment>
<evidence type="ECO:0000313" key="11">
    <source>
        <dbReference type="Proteomes" id="UP000184423"/>
    </source>
</evidence>
<protein>
    <submittedName>
        <fullName evidence="10">Amino acid/amide ABC transporter membrane protein 1, HAAT family</fullName>
    </submittedName>
</protein>
<comment type="subcellular location">
    <subcellularLocation>
        <location evidence="1">Cell membrane</location>
        <topology evidence="1">Multi-pass membrane protein</topology>
    </subcellularLocation>
</comment>
<reference evidence="11" key="1">
    <citation type="submission" date="2016-11" db="EMBL/GenBank/DDBJ databases">
        <authorList>
            <person name="Varghese N."/>
            <person name="Submissions S."/>
        </authorList>
    </citation>
    <scope>NUCLEOTIDE SEQUENCE [LARGE SCALE GENOMIC DNA]</scope>
    <source>
        <strain evidence="11">DSM 10124</strain>
    </source>
</reference>
<sequence length="287" mass="30952">MSQVIVSGIITGSLYALAALGLVLIFKTSDVVNFAQGEMAMFCTFIAYTFMTFVGLPYYIAFPLTIICAGILGVIVYRLIIKPLSKSNVLSIMIATLGLIMILNGLAGNIFGFETKSFPKLINAKNINILGVSLEPNSLLIVLITFAIMLSLFFYFKTMEGIAIRAVAQDVDAAKLMGISVKRVTVTTWIISSMLAATAGMLIAPTTFLDINMMSEVHLKSFCAAVLGGFNTFVGPAVGGVLIGILENLVGKYISLAWKTVFAFILIIVMLVVRPNGLCGKSYRRKV</sequence>